<proteinExistence type="inferred from homology"/>
<feature type="domain" description="TonB-dependent receptor plug" evidence="14">
    <location>
        <begin position="119"/>
        <end position="212"/>
    </location>
</feature>
<evidence type="ECO:0000256" key="4">
    <source>
        <dbReference type="ARBA" id="ARBA00022692"/>
    </source>
</evidence>
<dbReference type="PANTHER" id="PTHR30069:SF29">
    <property type="entry name" value="HEMOGLOBIN AND HEMOGLOBIN-HAPTOGLOBIN-BINDING PROTEIN 1-RELATED"/>
    <property type="match status" value="1"/>
</dbReference>
<comment type="subcellular location">
    <subcellularLocation>
        <location evidence="1 10">Cell outer membrane</location>
        <topology evidence="1 10">Multi-pass membrane protein</topology>
    </subcellularLocation>
</comment>
<dbReference type="PROSITE" id="PS52016">
    <property type="entry name" value="TONB_DEPENDENT_REC_3"/>
    <property type="match status" value="1"/>
</dbReference>
<evidence type="ECO:0000256" key="10">
    <source>
        <dbReference type="PROSITE-ProRule" id="PRU01360"/>
    </source>
</evidence>
<gene>
    <name evidence="15" type="ORF">ENS29_07325</name>
</gene>
<dbReference type="InterPro" id="IPR039426">
    <property type="entry name" value="TonB-dep_rcpt-like"/>
</dbReference>
<keyword evidence="8 15" id="KW-0675">Receptor</keyword>
<dbReference type="InterPro" id="IPR012910">
    <property type="entry name" value="Plug_dom"/>
</dbReference>
<keyword evidence="3 10" id="KW-1134">Transmembrane beta strand</keyword>
<dbReference type="Gene3D" id="2.170.130.10">
    <property type="entry name" value="TonB-dependent receptor, plug domain"/>
    <property type="match status" value="1"/>
</dbReference>
<dbReference type="InterPro" id="IPR037066">
    <property type="entry name" value="Plug_dom_sf"/>
</dbReference>
<evidence type="ECO:0000256" key="9">
    <source>
        <dbReference type="ARBA" id="ARBA00023237"/>
    </source>
</evidence>
<reference evidence="15" key="1">
    <citation type="journal article" date="2020" name="mSystems">
        <title>Genome- and Community-Level Interaction Insights into Carbon Utilization and Element Cycling Functions of Hydrothermarchaeota in Hydrothermal Sediment.</title>
        <authorList>
            <person name="Zhou Z."/>
            <person name="Liu Y."/>
            <person name="Xu W."/>
            <person name="Pan J."/>
            <person name="Luo Z.H."/>
            <person name="Li M."/>
        </authorList>
    </citation>
    <scope>NUCLEOTIDE SEQUENCE [LARGE SCALE GENOMIC DNA]</scope>
    <source>
        <strain evidence="15">SpSt-477</strain>
    </source>
</reference>
<keyword evidence="5" id="KW-0732">Signal</keyword>
<dbReference type="AlphaFoldDB" id="A0A7C4MM24"/>
<feature type="domain" description="TonB-dependent receptor-like beta-barrel" evidence="13">
    <location>
        <begin position="304"/>
        <end position="720"/>
    </location>
</feature>
<dbReference type="Gene3D" id="2.40.170.20">
    <property type="entry name" value="TonB-dependent receptor, beta-barrel domain"/>
    <property type="match status" value="1"/>
</dbReference>
<evidence type="ECO:0000256" key="3">
    <source>
        <dbReference type="ARBA" id="ARBA00022452"/>
    </source>
</evidence>
<comment type="caution">
    <text evidence="15">The sequence shown here is derived from an EMBL/GenBank/DDBJ whole genome shotgun (WGS) entry which is preliminary data.</text>
</comment>
<accession>A0A7C4MM24</accession>
<keyword evidence="12" id="KW-1133">Transmembrane helix</keyword>
<organism evidence="15">
    <name type="scientific">Desulfatirhabdium butyrativorans</name>
    <dbReference type="NCBI Taxonomy" id="340467"/>
    <lineage>
        <taxon>Bacteria</taxon>
        <taxon>Pseudomonadati</taxon>
        <taxon>Thermodesulfobacteriota</taxon>
        <taxon>Desulfobacteria</taxon>
        <taxon>Desulfobacterales</taxon>
        <taxon>Desulfatirhabdiaceae</taxon>
        <taxon>Desulfatirhabdium</taxon>
    </lineage>
</organism>
<evidence type="ECO:0000256" key="5">
    <source>
        <dbReference type="ARBA" id="ARBA00022729"/>
    </source>
</evidence>
<dbReference type="InterPro" id="IPR036942">
    <property type="entry name" value="Beta-barrel_TonB_sf"/>
</dbReference>
<dbReference type="InterPro" id="IPR000531">
    <property type="entry name" value="Beta-barrel_TonB"/>
</dbReference>
<dbReference type="Pfam" id="PF00593">
    <property type="entry name" value="TonB_dep_Rec_b-barrel"/>
    <property type="match status" value="1"/>
</dbReference>
<keyword evidence="4 10" id="KW-0812">Transmembrane</keyword>
<keyword evidence="2 10" id="KW-0813">Transport</keyword>
<evidence type="ECO:0000256" key="7">
    <source>
        <dbReference type="ARBA" id="ARBA00023136"/>
    </source>
</evidence>
<feature type="transmembrane region" description="Helical" evidence="12">
    <location>
        <begin position="71"/>
        <end position="89"/>
    </location>
</feature>
<name>A0A7C4MM24_9BACT</name>
<evidence type="ECO:0000256" key="8">
    <source>
        <dbReference type="ARBA" id="ARBA00023170"/>
    </source>
</evidence>
<keyword evidence="6 11" id="KW-0798">TonB box</keyword>
<dbReference type="GO" id="GO:0015344">
    <property type="term" value="F:siderophore uptake transmembrane transporter activity"/>
    <property type="evidence" value="ECO:0007669"/>
    <property type="project" value="TreeGrafter"/>
</dbReference>
<dbReference type="GO" id="GO:0009279">
    <property type="term" value="C:cell outer membrane"/>
    <property type="evidence" value="ECO:0007669"/>
    <property type="project" value="UniProtKB-SubCell"/>
</dbReference>
<dbReference type="Pfam" id="PF07715">
    <property type="entry name" value="Plug"/>
    <property type="match status" value="1"/>
</dbReference>
<dbReference type="SUPFAM" id="SSF56935">
    <property type="entry name" value="Porins"/>
    <property type="match status" value="1"/>
</dbReference>
<evidence type="ECO:0000256" key="11">
    <source>
        <dbReference type="RuleBase" id="RU003357"/>
    </source>
</evidence>
<protein>
    <submittedName>
        <fullName evidence="15">TonB-dependent receptor</fullName>
    </submittedName>
</protein>
<feature type="transmembrane region" description="Helical" evidence="12">
    <location>
        <begin position="9"/>
        <end position="29"/>
    </location>
</feature>
<keyword evidence="7 10" id="KW-0472">Membrane</keyword>
<evidence type="ECO:0000259" key="13">
    <source>
        <dbReference type="Pfam" id="PF00593"/>
    </source>
</evidence>
<evidence type="ECO:0000256" key="2">
    <source>
        <dbReference type="ARBA" id="ARBA00022448"/>
    </source>
</evidence>
<feature type="transmembrane region" description="Helical" evidence="12">
    <location>
        <begin position="41"/>
        <end position="59"/>
    </location>
</feature>
<keyword evidence="9 10" id="KW-0998">Cell outer membrane</keyword>
<evidence type="ECO:0000256" key="6">
    <source>
        <dbReference type="ARBA" id="ARBA00023077"/>
    </source>
</evidence>
<evidence type="ECO:0000259" key="14">
    <source>
        <dbReference type="Pfam" id="PF07715"/>
    </source>
</evidence>
<dbReference type="PANTHER" id="PTHR30069">
    <property type="entry name" value="TONB-DEPENDENT OUTER MEMBRANE RECEPTOR"/>
    <property type="match status" value="1"/>
</dbReference>
<sequence>MGLEHGLKAGYASVCAYPVIFFAVWHAVFHYRRGWNAANPRYESAWVMVSVCYVLYTIQHMGKEKEMKRRYSRWLGVVIGWLVLSGLGLQPSQIHAAQPEYQMDQMVVTASKVPESKGNVTQKIEVITLEETDSMVLTKGNLIEILQYQPGMAPSILSRNDANWGAAGGIGPKYTMYMLDGLPIDGFVDPQALDPWILDRIETQRGPASVLYPNYLFMDFAGNQSPLAGTTNLILPERFGAPETRLMAGYGSYDTLSTKFFHGRDVDHLSLFAGGFYENSDYTNYGTTPSWLNMIDDPEYEKTKLYVGGVYRINGRPDHKLSLFANRYIHDGDAGRPNRDFDHRYSIFQGSYALPLTDSLSSRLAVGYRDYDRSWEEDQYPNSLALRSQDGVKQTIIPADISFALRHGDAHLFTFGGDYQHATYQTYSETDHVAVGNDADASQAGIYAQEEFRIADLTLRFGGRFTEVEHDIHLLGGNPPGDDSASWNKWLWSAGARYKFNSMVTAYTNVGTSFLAPSLKSVGGTLKLSDKGVPGKNGQLPNPDLKPETGIGYDLGTDIALTKSVQFGVRGFLNRIDDQIVENAVVSTPTTSQSQSVNAGKTTAYGVETEVKWRLNKDISAFANYTYTHSEIDNDIDPDQDGAEVPFAPAHMGNIGVSANLGWGVSASAWLHVSGKIYDSTSLSGRKEFSGYETLNAHVEKAVYEKEVTRVSVYGDLYNLTNREYEMPWQFQDPGFAAMAGLKAVF</sequence>
<dbReference type="CDD" id="cd01347">
    <property type="entry name" value="ligand_gated_channel"/>
    <property type="match status" value="1"/>
</dbReference>
<evidence type="ECO:0000256" key="1">
    <source>
        <dbReference type="ARBA" id="ARBA00004571"/>
    </source>
</evidence>
<dbReference type="GO" id="GO:0044718">
    <property type="term" value="P:siderophore transmembrane transport"/>
    <property type="evidence" value="ECO:0007669"/>
    <property type="project" value="TreeGrafter"/>
</dbReference>
<evidence type="ECO:0000313" key="15">
    <source>
        <dbReference type="EMBL" id="HGU32650.1"/>
    </source>
</evidence>
<dbReference type="EMBL" id="DSUH01000173">
    <property type="protein sequence ID" value="HGU32650.1"/>
    <property type="molecule type" value="Genomic_DNA"/>
</dbReference>
<evidence type="ECO:0000256" key="12">
    <source>
        <dbReference type="SAM" id="Phobius"/>
    </source>
</evidence>
<comment type="similarity">
    <text evidence="10 11">Belongs to the TonB-dependent receptor family.</text>
</comment>